<feature type="transmembrane region" description="Helical" evidence="2">
    <location>
        <begin position="74"/>
        <end position="97"/>
    </location>
</feature>
<accession>A0A1B0D8U3</accession>
<dbReference type="Proteomes" id="UP000092462">
    <property type="component" value="Unassembled WGS sequence"/>
</dbReference>
<evidence type="ECO:0000313" key="3">
    <source>
        <dbReference type="EnsemblMetazoa" id="PPAI003966-PA"/>
    </source>
</evidence>
<dbReference type="VEuPathDB" id="VectorBase:PPAPM1_005782"/>
<dbReference type="AlphaFoldDB" id="A0A1B0D8U3"/>
<evidence type="ECO:0000313" key="4">
    <source>
        <dbReference type="Proteomes" id="UP000092462"/>
    </source>
</evidence>
<evidence type="ECO:0000256" key="2">
    <source>
        <dbReference type="SAM" id="Phobius"/>
    </source>
</evidence>
<feature type="region of interest" description="Disordered" evidence="1">
    <location>
        <begin position="178"/>
        <end position="211"/>
    </location>
</feature>
<dbReference type="VEuPathDB" id="VectorBase:PPAI003966"/>
<organism evidence="3 4">
    <name type="scientific">Phlebotomus papatasi</name>
    <name type="common">Sandfly</name>
    <dbReference type="NCBI Taxonomy" id="29031"/>
    <lineage>
        <taxon>Eukaryota</taxon>
        <taxon>Metazoa</taxon>
        <taxon>Ecdysozoa</taxon>
        <taxon>Arthropoda</taxon>
        <taxon>Hexapoda</taxon>
        <taxon>Insecta</taxon>
        <taxon>Pterygota</taxon>
        <taxon>Neoptera</taxon>
        <taxon>Endopterygota</taxon>
        <taxon>Diptera</taxon>
        <taxon>Nematocera</taxon>
        <taxon>Psychodoidea</taxon>
        <taxon>Psychodidae</taxon>
        <taxon>Phlebotomus</taxon>
        <taxon>Phlebotomus</taxon>
    </lineage>
</organism>
<feature type="compositionally biased region" description="Low complexity" evidence="1">
    <location>
        <begin position="104"/>
        <end position="116"/>
    </location>
</feature>
<feature type="region of interest" description="Disordered" evidence="1">
    <location>
        <begin position="104"/>
        <end position="136"/>
    </location>
</feature>
<keyword evidence="2" id="KW-0472">Membrane</keyword>
<name>A0A1B0D8U3_PHLPP</name>
<keyword evidence="4" id="KW-1185">Reference proteome</keyword>
<protein>
    <submittedName>
        <fullName evidence="3">Uncharacterized protein</fullName>
    </submittedName>
</protein>
<reference evidence="3" key="1">
    <citation type="submission" date="2022-08" db="UniProtKB">
        <authorList>
            <consortium name="EnsemblMetazoa"/>
        </authorList>
    </citation>
    <scope>IDENTIFICATION</scope>
    <source>
        <strain evidence="3">Israel</strain>
    </source>
</reference>
<sequence length="256" mass="27092">MFKDSDYPYLGLGGSTGSTAIRDAIKILGEVLSRQGSNLSGSRLDNPEAAPLVAIVEVKVETALISNEPSSSNYLIAVACGSAIAALCIGAIVTLLLKQRLSGQSGSGVSLSSTVDTSRHEEEKSNNLQNEENFRRYANPLKGSASSLRGAMELSLNPAPEVAPVSIAGPSALHRSQPLFPSCDPDFSEKDSDNASGHRGSQNLLFKAQNPEVRKNTFETFENSHKDFGKRAINCQALPPATNLLPADSDGLTVHV</sequence>
<dbReference type="EnsemblMetazoa" id="PPAI003966-RA">
    <property type="protein sequence ID" value="PPAI003966-PA"/>
    <property type="gene ID" value="PPAI003966"/>
</dbReference>
<keyword evidence="2" id="KW-0812">Transmembrane</keyword>
<proteinExistence type="predicted"/>
<dbReference type="EMBL" id="AJVK01027736">
    <property type="status" value="NOT_ANNOTATED_CDS"/>
    <property type="molecule type" value="Genomic_DNA"/>
</dbReference>
<keyword evidence="2" id="KW-1133">Transmembrane helix</keyword>
<evidence type="ECO:0000256" key="1">
    <source>
        <dbReference type="SAM" id="MobiDB-lite"/>
    </source>
</evidence>